<evidence type="ECO:0000256" key="1">
    <source>
        <dbReference type="ARBA" id="ARBA00008779"/>
    </source>
</evidence>
<dbReference type="InterPro" id="IPR000917">
    <property type="entry name" value="Sulfatase_N"/>
</dbReference>
<feature type="domain" description="Sulfatase N-terminal" evidence="6">
    <location>
        <begin position="22"/>
        <end position="317"/>
    </location>
</feature>
<dbReference type="Gene3D" id="3.40.720.10">
    <property type="entry name" value="Alkaline Phosphatase, subunit A"/>
    <property type="match status" value="1"/>
</dbReference>
<evidence type="ECO:0000256" key="5">
    <source>
        <dbReference type="SAM" id="MobiDB-lite"/>
    </source>
</evidence>
<feature type="region of interest" description="Disordered" evidence="5">
    <location>
        <begin position="429"/>
        <end position="488"/>
    </location>
</feature>
<gene>
    <name evidence="7" type="ORF">SAMN06265222_104217</name>
</gene>
<keyword evidence="3" id="KW-0378">Hydrolase</keyword>
<name>A0ABY1PZJ0_9BACT</name>
<evidence type="ECO:0000313" key="7">
    <source>
        <dbReference type="EMBL" id="SMP54152.1"/>
    </source>
</evidence>
<dbReference type="InterPro" id="IPR017850">
    <property type="entry name" value="Alkaline_phosphatase_core_sf"/>
</dbReference>
<dbReference type="CDD" id="cd16026">
    <property type="entry name" value="GALNS_like"/>
    <property type="match status" value="1"/>
</dbReference>
<proteinExistence type="inferred from homology"/>
<comment type="caution">
    <text evidence="7">The sequence shown here is derived from an EMBL/GenBank/DDBJ whole genome shotgun (WGS) entry which is preliminary data.</text>
</comment>
<evidence type="ECO:0000313" key="8">
    <source>
        <dbReference type="Proteomes" id="UP001158067"/>
    </source>
</evidence>
<keyword evidence="4" id="KW-0106">Calcium</keyword>
<organism evidence="7 8">
    <name type="scientific">Neorhodopirellula lusitana</name>
    <dbReference type="NCBI Taxonomy" id="445327"/>
    <lineage>
        <taxon>Bacteria</taxon>
        <taxon>Pseudomonadati</taxon>
        <taxon>Planctomycetota</taxon>
        <taxon>Planctomycetia</taxon>
        <taxon>Pirellulales</taxon>
        <taxon>Pirellulaceae</taxon>
        <taxon>Neorhodopirellula</taxon>
    </lineage>
</organism>
<feature type="compositionally biased region" description="Basic and acidic residues" evidence="5">
    <location>
        <begin position="463"/>
        <end position="473"/>
    </location>
</feature>
<evidence type="ECO:0000259" key="6">
    <source>
        <dbReference type="Pfam" id="PF00884"/>
    </source>
</evidence>
<dbReference type="PROSITE" id="PS00523">
    <property type="entry name" value="SULFATASE_1"/>
    <property type="match status" value="1"/>
</dbReference>
<dbReference type="EMBL" id="FXUG01000004">
    <property type="protein sequence ID" value="SMP54152.1"/>
    <property type="molecule type" value="Genomic_DNA"/>
</dbReference>
<evidence type="ECO:0000256" key="3">
    <source>
        <dbReference type="ARBA" id="ARBA00022801"/>
    </source>
</evidence>
<dbReference type="Gene3D" id="3.30.1120.10">
    <property type="match status" value="1"/>
</dbReference>
<accession>A0ABY1PZJ0</accession>
<comment type="similarity">
    <text evidence="1">Belongs to the sulfatase family.</text>
</comment>
<feature type="compositionally biased region" description="Basic residues" evidence="5">
    <location>
        <begin position="474"/>
        <end position="488"/>
    </location>
</feature>
<evidence type="ECO:0000256" key="4">
    <source>
        <dbReference type="ARBA" id="ARBA00022837"/>
    </source>
</evidence>
<dbReference type="PANTHER" id="PTHR42693:SF53">
    <property type="entry name" value="ENDO-4-O-SULFATASE"/>
    <property type="match status" value="1"/>
</dbReference>
<sequence length="488" mass="55182">MLAGIITTLVSPMVGFSTEPQPNVIFVLVDDMGFSDLSCYGAKKVKTPNIDRMAAEGLQFTDFHAAASICSPSRAAFLTGAYPQRCGLYMGINRNREAHWFLGLNPDEITIAEQFKKQDYVTSMIGKWHLGSEERFSYYHQGFDHYYGAPENMGHNAAFLDERETIYKFTPLNKLTSLYTERAVKQIGKWKDQPFFMYFAHNYPHTPYKAGPAFKGTSQDGVRGDVIQELDWGIGEILKALETNEILENTLIIFSSDNGPLSNQYAQPYSGTKYVSLEGGHRVPFIVYWKGTITEPAVIDVPANAMDLFPTLSEIIGAPIPNDRDYDGVTLTPLFTGNKITRSEQKPFYYYNCENLQAVRVGDWKLHLPRTKEQLPFWSQKKQKAIQTPELFNLEKDPAEKHDVAAQYPERVSELMALANATRLKLGEFGERGSEQRPTGTLFPEVPILSNQTQDWEPLPNAEKGRAKSEFKNSKVKKNPKRQKNAQS</sequence>
<keyword evidence="8" id="KW-1185">Reference proteome</keyword>
<protein>
    <submittedName>
        <fullName evidence="7">Arylsulfatase A</fullName>
    </submittedName>
</protein>
<dbReference type="InterPro" id="IPR050738">
    <property type="entry name" value="Sulfatase"/>
</dbReference>
<dbReference type="PANTHER" id="PTHR42693">
    <property type="entry name" value="ARYLSULFATASE FAMILY MEMBER"/>
    <property type="match status" value="1"/>
</dbReference>
<dbReference type="Pfam" id="PF00884">
    <property type="entry name" value="Sulfatase"/>
    <property type="match status" value="1"/>
</dbReference>
<keyword evidence="2" id="KW-0479">Metal-binding</keyword>
<dbReference type="InterPro" id="IPR024607">
    <property type="entry name" value="Sulfatase_CS"/>
</dbReference>
<evidence type="ECO:0000256" key="2">
    <source>
        <dbReference type="ARBA" id="ARBA00022723"/>
    </source>
</evidence>
<dbReference type="Proteomes" id="UP001158067">
    <property type="component" value="Unassembled WGS sequence"/>
</dbReference>
<reference evidence="7 8" key="1">
    <citation type="submission" date="2017-05" db="EMBL/GenBank/DDBJ databases">
        <authorList>
            <person name="Varghese N."/>
            <person name="Submissions S."/>
        </authorList>
    </citation>
    <scope>NUCLEOTIDE SEQUENCE [LARGE SCALE GENOMIC DNA]</scope>
    <source>
        <strain evidence="7 8">DSM 25457</strain>
    </source>
</reference>
<dbReference type="Pfam" id="PF14707">
    <property type="entry name" value="Sulfatase_C"/>
    <property type="match status" value="1"/>
</dbReference>
<dbReference type="SUPFAM" id="SSF53649">
    <property type="entry name" value="Alkaline phosphatase-like"/>
    <property type="match status" value="1"/>
</dbReference>